<proteinExistence type="predicted"/>
<dbReference type="EMBL" id="JADNRY010000116">
    <property type="protein sequence ID" value="KAF9064746.1"/>
    <property type="molecule type" value="Genomic_DNA"/>
</dbReference>
<name>A0A9P5PG89_9AGAR</name>
<sequence>YIIERKLRQLNAKFEVPTVRKPPPLPIATTVVSQYSAENLSSRNGPATIQKKIAQLEGILIPRYVFYQIP</sequence>
<evidence type="ECO:0000313" key="1">
    <source>
        <dbReference type="EMBL" id="KAF9064746.1"/>
    </source>
</evidence>
<keyword evidence="2" id="KW-1185">Reference proteome</keyword>
<dbReference type="AlphaFoldDB" id="A0A9P5PG89"/>
<comment type="caution">
    <text evidence="1">The sequence shown here is derived from an EMBL/GenBank/DDBJ whole genome shotgun (WGS) entry which is preliminary data.</text>
</comment>
<feature type="non-terminal residue" evidence="1">
    <location>
        <position position="1"/>
    </location>
</feature>
<dbReference type="OrthoDB" id="3022806at2759"/>
<reference evidence="1" key="1">
    <citation type="submission" date="2020-11" db="EMBL/GenBank/DDBJ databases">
        <authorList>
            <consortium name="DOE Joint Genome Institute"/>
            <person name="Ahrendt S."/>
            <person name="Riley R."/>
            <person name="Andreopoulos W."/>
            <person name="Labutti K."/>
            <person name="Pangilinan J."/>
            <person name="Ruiz-Duenas F.J."/>
            <person name="Barrasa J.M."/>
            <person name="Sanchez-Garcia M."/>
            <person name="Camarero S."/>
            <person name="Miyauchi S."/>
            <person name="Serrano A."/>
            <person name="Linde D."/>
            <person name="Babiker R."/>
            <person name="Drula E."/>
            <person name="Ayuso-Fernandez I."/>
            <person name="Pacheco R."/>
            <person name="Padilla G."/>
            <person name="Ferreira P."/>
            <person name="Barriuso J."/>
            <person name="Kellner H."/>
            <person name="Castanera R."/>
            <person name="Alfaro M."/>
            <person name="Ramirez L."/>
            <person name="Pisabarro A.G."/>
            <person name="Kuo A."/>
            <person name="Tritt A."/>
            <person name="Lipzen A."/>
            <person name="He G."/>
            <person name="Yan M."/>
            <person name="Ng V."/>
            <person name="Cullen D."/>
            <person name="Martin F."/>
            <person name="Rosso M.-N."/>
            <person name="Henrissat B."/>
            <person name="Hibbett D."/>
            <person name="Martinez A.T."/>
            <person name="Grigoriev I.V."/>
        </authorList>
    </citation>
    <scope>NUCLEOTIDE SEQUENCE</scope>
    <source>
        <strain evidence="1">AH 40177</strain>
    </source>
</reference>
<organism evidence="1 2">
    <name type="scientific">Rhodocollybia butyracea</name>
    <dbReference type="NCBI Taxonomy" id="206335"/>
    <lineage>
        <taxon>Eukaryota</taxon>
        <taxon>Fungi</taxon>
        <taxon>Dikarya</taxon>
        <taxon>Basidiomycota</taxon>
        <taxon>Agaricomycotina</taxon>
        <taxon>Agaricomycetes</taxon>
        <taxon>Agaricomycetidae</taxon>
        <taxon>Agaricales</taxon>
        <taxon>Marasmiineae</taxon>
        <taxon>Omphalotaceae</taxon>
        <taxon>Rhodocollybia</taxon>
    </lineage>
</organism>
<protein>
    <submittedName>
        <fullName evidence="1">Uncharacterized protein</fullName>
    </submittedName>
</protein>
<dbReference type="Proteomes" id="UP000772434">
    <property type="component" value="Unassembled WGS sequence"/>
</dbReference>
<gene>
    <name evidence="1" type="ORF">BDP27DRAFT_1229923</name>
</gene>
<evidence type="ECO:0000313" key="2">
    <source>
        <dbReference type="Proteomes" id="UP000772434"/>
    </source>
</evidence>
<accession>A0A9P5PG89</accession>